<proteinExistence type="predicted"/>
<gene>
    <name evidence="1" type="ORF">LCGC14_1698360</name>
</gene>
<comment type="caution">
    <text evidence="1">The sequence shown here is derived from an EMBL/GenBank/DDBJ whole genome shotgun (WGS) entry which is preliminary data.</text>
</comment>
<name>A0A0F9KIQ5_9ZZZZ</name>
<dbReference type="EMBL" id="LAZR01014961">
    <property type="protein sequence ID" value="KKM15210.1"/>
    <property type="molecule type" value="Genomic_DNA"/>
</dbReference>
<evidence type="ECO:0000313" key="1">
    <source>
        <dbReference type="EMBL" id="KKM15210.1"/>
    </source>
</evidence>
<sequence>MGSARTSSNDFSEDALQGPSCGMKMTVVLESGIVTMNGFATTSMIPHDAA</sequence>
<organism evidence="1">
    <name type="scientific">marine sediment metagenome</name>
    <dbReference type="NCBI Taxonomy" id="412755"/>
    <lineage>
        <taxon>unclassified sequences</taxon>
        <taxon>metagenomes</taxon>
        <taxon>ecological metagenomes</taxon>
    </lineage>
</organism>
<reference evidence="1" key="1">
    <citation type="journal article" date="2015" name="Nature">
        <title>Complex archaea that bridge the gap between prokaryotes and eukaryotes.</title>
        <authorList>
            <person name="Spang A."/>
            <person name="Saw J.H."/>
            <person name="Jorgensen S.L."/>
            <person name="Zaremba-Niedzwiedzka K."/>
            <person name="Martijn J."/>
            <person name="Lind A.E."/>
            <person name="van Eijk R."/>
            <person name="Schleper C."/>
            <person name="Guy L."/>
            <person name="Ettema T.J."/>
        </authorList>
    </citation>
    <scope>NUCLEOTIDE SEQUENCE</scope>
</reference>
<protein>
    <submittedName>
        <fullName evidence="1">Uncharacterized protein</fullName>
    </submittedName>
</protein>
<accession>A0A0F9KIQ5</accession>
<dbReference type="AlphaFoldDB" id="A0A0F9KIQ5"/>